<comment type="pathway">
    <text evidence="9 13">Amino-acid biosynthesis; L-lysine biosynthesis via DAP pathway; (S)-tetrahydrodipicolinate from L-aspartate: step 4/4.</text>
</comment>
<reference evidence="16 17" key="1">
    <citation type="submission" date="2006-02" db="EMBL/GenBank/DDBJ databases">
        <authorList>
            <person name="Pinhassi J."/>
            <person name="Pedros-Alio C."/>
            <person name="Ferriera S."/>
            <person name="Johnson J."/>
            <person name="Kravitz S."/>
            <person name="Halpern A."/>
            <person name="Remington K."/>
            <person name="Beeson K."/>
            <person name="Tran B."/>
            <person name="Rogers Y.-H."/>
            <person name="Friedman R."/>
            <person name="Venter J.C."/>
        </authorList>
    </citation>
    <scope>NUCLEOTIDE SEQUENCE [LARGE SCALE GENOMIC DNA]</scope>
    <source>
        <strain evidence="16 17">MED297</strain>
    </source>
</reference>
<name>A4BK75_9GAMM</name>
<evidence type="ECO:0000256" key="9">
    <source>
        <dbReference type="ARBA" id="ARBA00037922"/>
    </source>
</evidence>
<evidence type="ECO:0000256" key="3">
    <source>
        <dbReference type="ARBA" id="ARBA00022605"/>
    </source>
</evidence>
<sequence length="268" mass="28624">MQKIVVTGADGRMGRALIEAVCATDGVVLSGAVVRDDSGFIGIDAGELIGRPKLDVIVTDEVRQVMNPEVTLIDFTAPEATLNHLSVAKELGGRLVIGTTGFSDEQLETLRSYQNEVPMVFAGNYSVGVNLTLQLLRQAAKIIGESSDIEVIEAHHRHKVDAPSGTALMMGEAVAEAMDVNLKDVGVFSREGITGAREPGSIGFSTIRGGDIVGEHTVMFASEGERVEISHKASSRQTFARGAVRAARWLLSQPKGLYSMEDVLGFSR</sequence>
<dbReference type="Gene3D" id="3.40.50.720">
    <property type="entry name" value="NAD(P)-binding Rossmann-like Domain"/>
    <property type="match status" value="1"/>
</dbReference>
<evidence type="ECO:0000256" key="8">
    <source>
        <dbReference type="ARBA" id="ARBA00023154"/>
    </source>
</evidence>
<dbReference type="AlphaFoldDB" id="A4BK75"/>
<comment type="similarity">
    <text evidence="1 13">Belongs to the DapB family.</text>
</comment>
<dbReference type="UniPathway" id="UPA00034">
    <property type="reaction ID" value="UER00018"/>
</dbReference>
<organism evidence="16 17">
    <name type="scientific">Reinekea blandensis MED297</name>
    <dbReference type="NCBI Taxonomy" id="314283"/>
    <lineage>
        <taxon>Bacteria</taxon>
        <taxon>Pseudomonadati</taxon>
        <taxon>Pseudomonadota</taxon>
        <taxon>Gammaproteobacteria</taxon>
        <taxon>Oceanospirillales</taxon>
        <taxon>Saccharospirillaceae</taxon>
        <taxon>Reinekea</taxon>
    </lineage>
</organism>
<comment type="caution">
    <text evidence="13">Lacks conserved residue(s) required for the propagation of feature annotation.</text>
</comment>
<dbReference type="STRING" id="314283.MED297_09696"/>
<evidence type="ECO:0000256" key="1">
    <source>
        <dbReference type="ARBA" id="ARBA00006642"/>
    </source>
</evidence>
<feature type="binding site" evidence="13">
    <location>
        <begin position="98"/>
        <end position="100"/>
    </location>
    <ligand>
        <name>NAD(+)</name>
        <dbReference type="ChEBI" id="CHEBI:57540"/>
    </ligand>
</feature>
<feature type="binding site" evidence="13">
    <location>
        <begin position="8"/>
        <end position="13"/>
    </location>
    <ligand>
        <name>NAD(+)</name>
        <dbReference type="ChEBI" id="CHEBI:57540"/>
    </ligand>
</feature>
<dbReference type="InterPro" id="IPR000846">
    <property type="entry name" value="DapB_N"/>
</dbReference>
<dbReference type="GO" id="GO:0016726">
    <property type="term" value="F:oxidoreductase activity, acting on CH or CH2 groups, NAD or NADP as acceptor"/>
    <property type="evidence" value="ECO:0007669"/>
    <property type="project" value="UniProtKB-UniRule"/>
</dbReference>
<dbReference type="PROSITE" id="PS01298">
    <property type="entry name" value="DAPB"/>
    <property type="match status" value="1"/>
</dbReference>
<feature type="active site" description="Proton donor" evidence="13">
    <location>
        <position position="159"/>
    </location>
</feature>
<protein>
    <recommendedName>
        <fullName evidence="10 13">4-hydroxy-tetrahydrodipicolinate reductase</fullName>
        <shortName evidence="13">HTPA reductase</shortName>
        <ecNumber evidence="10 13">1.17.1.8</ecNumber>
    </recommendedName>
</protein>
<keyword evidence="8 13" id="KW-0457">Lysine biosynthesis</keyword>
<feature type="domain" description="Dihydrodipicolinate reductase N-terminal" evidence="14">
    <location>
        <begin position="3"/>
        <end position="125"/>
    </location>
</feature>
<keyword evidence="6 13" id="KW-0560">Oxidoreductase</keyword>
<feature type="binding site" evidence="13">
    <location>
        <position position="156"/>
    </location>
    <ligand>
        <name>(S)-2,3,4,5-tetrahydrodipicolinate</name>
        <dbReference type="ChEBI" id="CHEBI:16845"/>
    </ligand>
</feature>
<evidence type="ECO:0000256" key="6">
    <source>
        <dbReference type="ARBA" id="ARBA00023002"/>
    </source>
</evidence>
<keyword evidence="3 13" id="KW-0028">Amino-acid biosynthesis</keyword>
<keyword evidence="5 13" id="KW-0220">Diaminopimelate biosynthesis</keyword>
<dbReference type="Pfam" id="PF01113">
    <property type="entry name" value="DapB_N"/>
    <property type="match status" value="1"/>
</dbReference>
<dbReference type="InterPro" id="IPR036291">
    <property type="entry name" value="NAD(P)-bd_dom_sf"/>
</dbReference>
<dbReference type="HOGENOM" id="CLU_047479_2_1_6"/>
<dbReference type="HAMAP" id="MF_00102">
    <property type="entry name" value="DapB"/>
    <property type="match status" value="1"/>
</dbReference>
<dbReference type="GO" id="GO:0009089">
    <property type="term" value="P:lysine biosynthetic process via diaminopimelate"/>
    <property type="evidence" value="ECO:0007669"/>
    <property type="project" value="UniProtKB-UniRule"/>
</dbReference>
<evidence type="ECO:0000256" key="12">
    <source>
        <dbReference type="ARBA" id="ARBA00049396"/>
    </source>
</evidence>
<evidence type="ECO:0000259" key="14">
    <source>
        <dbReference type="Pfam" id="PF01113"/>
    </source>
</evidence>
<feature type="domain" description="Dihydrodipicolinate reductase C-terminal" evidence="15">
    <location>
        <begin position="128"/>
        <end position="264"/>
    </location>
</feature>
<keyword evidence="17" id="KW-1185">Reference proteome</keyword>
<evidence type="ECO:0000256" key="7">
    <source>
        <dbReference type="ARBA" id="ARBA00023027"/>
    </source>
</evidence>
<feature type="binding site" evidence="13">
    <location>
        <begin position="122"/>
        <end position="125"/>
    </location>
    <ligand>
        <name>NAD(+)</name>
        <dbReference type="ChEBI" id="CHEBI:57540"/>
    </ligand>
</feature>
<comment type="caution">
    <text evidence="16">The sequence shown here is derived from an EMBL/GenBank/DDBJ whole genome shotgun (WGS) entry which is preliminary data.</text>
</comment>
<evidence type="ECO:0000313" key="17">
    <source>
        <dbReference type="Proteomes" id="UP000005953"/>
    </source>
</evidence>
<evidence type="ECO:0000256" key="13">
    <source>
        <dbReference type="HAMAP-Rule" id="MF_00102"/>
    </source>
</evidence>
<dbReference type="OrthoDB" id="9790352at2"/>
<comment type="subcellular location">
    <subcellularLocation>
        <location evidence="13">Cytoplasm</location>
    </subcellularLocation>
</comment>
<gene>
    <name evidence="13" type="primary">dapB</name>
    <name evidence="16" type="ORF">MED297_09696</name>
</gene>
<evidence type="ECO:0000313" key="16">
    <source>
        <dbReference type="EMBL" id="EAR07504.1"/>
    </source>
</evidence>
<dbReference type="EC" id="1.17.1.8" evidence="10 13"/>
<dbReference type="Gene3D" id="3.30.360.10">
    <property type="entry name" value="Dihydrodipicolinate Reductase, domain 2"/>
    <property type="match status" value="1"/>
</dbReference>
<dbReference type="FunFam" id="3.30.360.10:FF:000004">
    <property type="entry name" value="4-hydroxy-tetrahydrodipicolinate reductase"/>
    <property type="match status" value="1"/>
</dbReference>
<dbReference type="InterPro" id="IPR022664">
    <property type="entry name" value="DapB_N_CS"/>
</dbReference>
<keyword evidence="2 13" id="KW-0963">Cytoplasm</keyword>
<dbReference type="GO" id="GO:0050661">
    <property type="term" value="F:NADP binding"/>
    <property type="evidence" value="ECO:0007669"/>
    <property type="project" value="UniProtKB-UniRule"/>
</dbReference>
<evidence type="ECO:0000256" key="10">
    <source>
        <dbReference type="ARBA" id="ARBA00038983"/>
    </source>
</evidence>
<accession>A4BK75</accession>
<feature type="binding site" evidence="13">
    <location>
        <begin position="165"/>
        <end position="166"/>
    </location>
    <ligand>
        <name>(S)-2,3,4,5-tetrahydrodipicolinate</name>
        <dbReference type="ChEBI" id="CHEBI:16845"/>
    </ligand>
</feature>
<evidence type="ECO:0000256" key="5">
    <source>
        <dbReference type="ARBA" id="ARBA00022915"/>
    </source>
</evidence>
<feature type="binding site" evidence="13">
    <location>
        <position position="51"/>
    </location>
    <ligand>
        <name>NADP(+)</name>
        <dbReference type="ChEBI" id="CHEBI:58349"/>
    </ligand>
</feature>
<dbReference type="GO" id="GO:0005829">
    <property type="term" value="C:cytosol"/>
    <property type="evidence" value="ECO:0007669"/>
    <property type="project" value="TreeGrafter"/>
</dbReference>
<dbReference type="EMBL" id="AAOE01000041">
    <property type="protein sequence ID" value="EAR07504.1"/>
    <property type="molecule type" value="Genomic_DNA"/>
</dbReference>
<evidence type="ECO:0000256" key="4">
    <source>
        <dbReference type="ARBA" id="ARBA00022857"/>
    </source>
</evidence>
<dbReference type="SUPFAM" id="SSF55347">
    <property type="entry name" value="Glyceraldehyde-3-phosphate dehydrogenase-like, C-terminal domain"/>
    <property type="match status" value="1"/>
</dbReference>
<dbReference type="RefSeq" id="WP_008046267.1">
    <property type="nucleotide sequence ID" value="NZ_CH724152.1"/>
</dbReference>
<dbReference type="InterPro" id="IPR022663">
    <property type="entry name" value="DapB_C"/>
</dbReference>
<dbReference type="SUPFAM" id="SSF51735">
    <property type="entry name" value="NAD(P)-binding Rossmann-fold domains"/>
    <property type="match status" value="1"/>
</dbReference>
<dbReference type="CDD" id="cd02274">
    <property type="entry name" value="DHDPR_N"/>
    <property type="match status" value="1"/>
</dbReference>
<comment type="function">
    <text evidence="13">Catalyzes the conversion of 4-hydroxy-tetrahydrodipicolinate (HTPA) to tetrahydrodipicolinate.</text>
</comment>
<dbReference type="Pfam" id="PF05173">
    <property type="entry name" value="DapB_C"/>
    <property type="match status" value="1"/>
</dbReference>
<keyword evidence="4 13" id="KW-0521">NADP</keyword>
<dbReference type="InterPro" id="IPR023940">
    <property type="entry name" value="DHDPR_bac"/>
</dbReference>
<evidence type="ECO:0000256" key="11">
    <source>
        <dbReference type="ARBA" id="ARBA00049080"/>
    </source>
</evidence>
<dbReference type="PANTHER" id="PTHR20836:SF0">
    <property type="entry name" value="4-HYDROXY-TETRAHYDRODIPICOLINATE REDUCTASE 1, CHLOROPLASTIC-RELATED"/>
    <property type="match status" value="1"/>
</dbReference>
<keyword evidence="7 13" id="KW-0520">NAD</keyword>
<proteinExistence type="inferred from homology"/>
<comment type="subunit">
    <text evidence="13">Homotetramer.</text>
</comment>
<dbReference type="GO" id="GO:0051287">
    <property type="term" value="F:NAD binding"/>
    <property type="evidence" value="ECO:0007669"/>
    <property type="project" value="UniProtKB-UniRule"/>
</dbReference>
<dbReference type="PANTHER" id="PTHR20836">
    <property type="entry name" value="DIHYDRODIPICOLINATE REDUCTASE"/>
    <property type="match status" value="1"/>
</dbReference>
<dbReference type="NCBIfam" id="TIGR00036">
    <property type="entry name" value="dapB"/>
    <property type="match status" value="1"/>
</dbReference>
<feature type="active site" description="Proton donor/acceptor" evidence="13">
    <location>
        <position position="155"/>
    </location>
</feature>
<dbReference type="PIRSF" id="PIRSF000161">
    <property type="entry name" value="DHPR"/>
    <property type="match status" value="1"/>
</dbReference>
<dbReference type="GO" id="GO:0008839">
    <property type="term" value="F:4-hydroxy-tetrahydrodipicolinate reductase"/>
    <property type="evidence" value="ECO:0007669"/>
    <property type="project" value="UniProtKB-UniRule"/>
</dbReference>
<dbReference type="Proteomes" id="UP000005953">
    <property type="component" value="Unassembled WGS sequence"/>
</dbReference>
<dbReference type="GO" id="GO:0019877">
    <property type="term" value="P:diaminopimelate biosynthetic process"/>
    <property type="evidence" value="ECO:0007669"/>
    <property type="project" value="UniProtKB-UniRule"/>
</dbReference>
<evidence type="ECO:0000259" key="15">
    <source>
        <dbReference type="Pfam" id="PF05173"/>
    </source>
</evidence>
<comment type="caution">
    <text evidence="13">Was originally thought to be a dihydrodipicolinate reductase (DHDPR), catalyzing the conversion of dihydrodipicolinate to tetrahydrodipicolinate. However, it was shown in E.coli that the substrate of the enzymatic reaction is not dihydrodipicolinate (DHDP) but in fact (2S,4S)-4-hydroxy-2,3,4,5-tetrahydrodipicolinic acid (HTPA), the product released by the DapA-catalyzed reaction.</text>
</comment>
<comment type="catalytic activity">
    <reaction evidence="11 13">
        <text>(S)-2,3,4,5-tetrahydrodipicolinate + NADP(+) + H2O = (2S,4S)-4-hydroxy-2,3,4,5-tetrahydrodipicolinate + NADPH + H(+)</text>
        <dbReference type="Rhea" id="RHEA:35331"/>
        <dbReference type="ChEBI" id="CHEBI:15377"/>
        <dbReference type="ChEBI" id="CHEBI:15378"/>
        <dbReference type="ChEBI" id="CHEBI:16845"/>
        <dbReference type="ChEBI" id="CHEBI:57783"/>
        <dbReference type="ChEBI" id="CHEBI:58349"/>
        <dbReference type="ChEBI" id="CHEBI:67139"/>
        <dbReference type="EC" id="1.17.1.8"/>
    </reaction>
</comment>
<comment type="catalytic activity">
    <reaction evidence="12 13">
        <text>(S)-2,3,4,5-tetrahydrodipicolinate + NAD(+) + H2O = (2S,4S)-4-hydroxy-2,3,4,5-tetrahydrodipicolinate + NADH + H(+)</text>
        <dbReference type="Rhea" id="RHEA:35323"/>
        <dbReference type="ChEBI" id="CHEBI:15377"/>
        <dbReference type="ChEBI" id="CHEBI:15378"/>
        <dbReference type="ChEBI" id="CHEBI:16845"/>
        <dbReference type="ChEBI" id="CHEBI:57540"/>
        <dbReference type="ChEBI" id="CHEBI:57945"/>
        <dbReference type="ChEBI" id="CHEBI:67139"/>
        <dbReference type="EC" id="1.17.1.8"/>
    </reaction>
</comment>
<evidence type="ECO:0000256" key="2">
    <source>
        <dbReference type="ARBA" id="ARBA00022490"/>
    </source>
</evidence>